<evidence type="ECO:0000256" key="1">
    <source>
        <dbReference type="ARBA" id="ARBA00004635"/>
    </source>
</evidence>
<dbReference type="Proteomes" id="UP000182110">
    <property type="component" value="Unassembled WGS sequence"/>
</dbReference>
<protein>
    <submittedName>
        <fullName evidence="10">Ger(X)C family germination protein</fullName>
    </submittedName>
</protein>
<keyword evidence="6" id="KW-0564">Palmitate</keyword>
<accession>A0AAN2PJG5</accession>
<dbReference type="Gene3D" id="6.20.190.10">
    <property type="entry name" value="Nutrient germinant receptor protein C, domain 1"/>
    <property type="match status" value="1"/>
</dbReference>
<comment type="similarity">
    <text evidence="2">Belongs to the GerABKC lipoprotein family.</text>
</comment>
<dbReference type="InterPro" id="IPR038501">
    <property type="entry name" value="Spore_GerAC_C_sf"/>
</dbReference>
<evidence type="ECO:0000256" key="5">
    <source>
        <dbReference type="ARBA" id="ARBA00023136"/>
    </source>
</evidence>
<evidence type="ECO:0000256" key="7">
    <source>
        <dbReference type="ARBA" id="ARBA00023288"/>
    </source>
</evidence>
<dbReference type="GO" id="GO:0009847">
    <property type="term" value="P:spore germination"/>
    <property type="evidence" value="ECO:0007669"/>
    <property type="project" value="InterPro"/>
</dbReference>
<dbReference type="PANTHER" id="PTHR35789">
    <property type="entry name" value="SPORE GERMINATION PROTEIN B3"/>
    <property type="match status" value="1"/>
</dbReference>
<organism evidence="10 11">
    <name type="scientific">Peribacillus simplex</name>
    <dbReference type="NCBI Taxonomy" id="1478"/>
    <lineage>
        <taxon>Bacteria</taxon>
        <taxon>Bacillati</taxon>
        <taxon>Bacillota</taxon>
        <taxon>Bacilli</taxon>
        <taxon>Bacillales</taxon>
        <taxon>Bacillaceae</taxon>
        <taxon>Peribacillus</taxon>
    </lineage>
</organism>
<keyword evidence="3" id="KW-0309">Germination</keyword>
<evidence type="ECO:0000259" key="9">
    <source>
        <dbReference type="Pfam" id="PF25198"/>
    </source>
</evidence>
<evidence type="ECO:0000259" key="8">
    <source>
        <dbReference type="Pfam" id="PF05504"/>
    </source>
</evidence>
<keyword evidence="4" id="KW-0732">Signal</keyword>
<keyword evidence="7" id="KW-0449">Lipoprotein</keyword>
<dbReference type="Pfam" id="PF25198">
    <property type="entry name" value="Spore_GerAC_N"/>
    <property type="match status" value="1"/>
</dbReference>
<evidence type="ECO:0000313" key="10">
    <source>
        <dbReference type="EMBL" id="CEG32705.1"/>
    </source>
</evidence>
<gene>
    <name evidence="10" type="ORF">BN1180_02871</name>
</gene>
<sequence length="396" mass="43753">MKMNISLVWMAAICLLISGCSNYRELNELGVIIAMGVDQNDDPKQPYRVTYQVISPSGLSQTSTSGGQSLAVINYTITGKTILETLGKSASVIPRENNTTHLSLIIIGEKLARNNLDLIFDGLDRGKYSRGSIPIFIARGKTAKDVLGVIEPLETTPGKNIISTTQNNQKLYGSSSEVLAYEIISSLLSEGKDASLPGISISNDSQKAKQTENLETTNPTTIKVKGLAIFRKGKLVRWLDGETARAAQFVTSKVKNTPVVLPCERGNVTINTIGVKSKMLTAIHHEKPVIHTDINVMGELLETSCEINLSDPRVLKKFEKKMENVLKKQIKRTISITQKEKSDIFGFGDALSRTNPVYWRQNKKNWDNLYSDAQVSLKVHVDIINSGLRMEPYESK</sequence>
<name>A0AAN2PJG5_9BACI</name>
<dbReference type="AlphaFoldDB" id="A0AAN2PJG5"/>
<evidence type="ECO:0000256" key="3">
    <source>
        <dbReference type="ARBA" id="ARBA00022544"/>
    </source>
</evidence>
<comment type="caution">
    <text evidence="10">The sequence shown here is derived from an EMBL/GenBank/DDBJ whole genome shotgun (WGS) entry which is preliminary data.</text>
</comment>
<evidence type="ECO:0000313" key="11">
    <source>
        <dbReference type="Proteomes" id="UP000182110"/>
    </source>
</evidence>
<proteinExistence type="inferred from homology"/>
<dbReference type="PROSITE" id="PS51257">
    <property type="entry name" value="PROKAR_LIPOPROTEIN"/>
    <property type="match status" value="1"/>
</dbReference>
<dbReference type="RefSeq" id="WP_048681893.1">
    <property type="nucleotide sequence ID" value="NZ_CCXW01000001.1"/>
</dbReference>
<comment type="subcellular location">
    <subcellularLocation>
        <location evidence="1">Membrane</location>
        <topology evidence="1">Lipid-anchor</topology>
    </subcellularLocation>
</comment>
<feature type="domain" description="Spore germination GerAC-like C-terminal" evidence="8">
    <location>
        <begin position="225"/>
        <end position="387"/>
    </location>
</feature>
<evidence type="ECO:0000256" key="6">
    <source>
        <dbReference type="ARBA" id="ARBA00023139"/>
    </source>
</evidence>
<dbReference type="InterPro" id="IPR046953">
    <property type="entry name" value="Spore_GerAC-like_C"/>
</dbReference>
<evidence type="ECO:0000256" key="2">
    <source>
        <dbReference type="ARBA" id="ARBA00007886"/>
    </source>
</evidence>
<keyword evidence="11" id="KW-1185">Reference proteome</keyword>
<dbReference type="Pfam" id="PF05504">
    <property type="entry name" value="Spore_GerAC"/>
    <property type="match status" value="1"/>
</dbReference>
<keyword evidence="5" id="KW-0472">Membrane</keyword>
<dbReference type="InterPro" id="IPR057336">
    <property type="entry name" value="GerAC_N"/>
</dbReference>
<dbReference type="EMBL" id="CCXW01000001">
    <property type="protein sequence ID" value="CEG32705.1"/>
    <property type="molecule type" value="Genomic_DNA"/>
</dbReference>
<dbReference type="NCBIfam" id="TIGR02887">
    <property type="entry name" value="spore_ger_x_C"/>
    <property type="match status" value="1"/>
</dbReference>
<dbReference type="PANTHER" id="PTHR35789:SF1">
    <property type="entry name" value="SPORE GERMINATION PROTEIN B3"/>
    <property type="match status" value="1"/>
</dbReference>
<feature type="domain" description="Spore germination protein N-terminal" evidence="9">
    <location>
        <begin position="22"/>
        <end position="201"/>
    </location>
</feature>
<dbReference type="GO" id="GO:0016020">
    <property type="term" value="C:membrane"/>
    <property type="evidence" value="ECO:0007669"/>
    <property type="project" value="UniProtKB-SubCell"/>
</dbReference>
<evidence type="ECO:0000256" key="4">
    <source>
        <dbReference type="ARBA" id="ARBA00022729"/>
    </source>
</evidence>
<dbReference type="Gene3D" id="3.30.300.210">
    <property type="entry name" value="Nutrient germinant receptor protein C, domain 3"/>
    <property type="match status" value="1"/>
</dbReference>
<reference evidence="10 11" key="1">
    <citation type="journal article" date="2014" name="Genome Announc.">
        <title>Genome Sequence of Bacillus simplex Strain P558, Isolated from a Human Fecal Sample.</title>
        <authorList>
            <person name="Croce O."/>
            <person name="Hugon P."/>
            <person name="Lagier J.C."/>
            <person name="Bibi F."/>
            <person name="Robert C."/>
            <person name="Azhar E.I."/>
            <person name="Raoult D."/>
            <person name="Fournier P.E."/>
        </authorList>
    </citation>
    <scope>NUCLEOTIDE SEQUENCE [LARGE SCALE GENOMIC DNA]</scope>
    <source>
        <strain evidence="10 11">P558</strain>
    </source>
</reference>
<dbReference type="InterPro" id="IPR008844">
    <property type="entry name" value="Spore_GerAC-like"/>
</dbReference>